<dbReference type="GO" id="GO:0004497">
    <property type="term" value="F:monooxygenase activity"/>
    <property type="evidence" value="ECO:0007669"/>
    <property type="project" value="UniProtKB-KW"/>
</dbReference>
<dbReference type="PANTHER" id="PTHR46696:SF1">
    <property type="entry name" value="CYTOCHROME P450 YJIB-RELATED"/>
    <property type="match status" value="1"/>
</dbReference>
<dbReference type="OrthoDB" id="5500002at2"/>
<gene>
    <name evidence="10" type="ORF">DFR68_12021</name>
</gene>
<dbReference type="SUPFAM" id="SSF48264">
    <property type="entry name" value="Cytochrome P450"/>
    <property type="match status" value="1"/>
</dbReference>
<evidence type="ECO:0000256" key="7">
    <source>
        <dbReference type="ARBA" id="ARBA00023033"/>
    </source>
</evidence>
<proteinExistence type="inferred from homology"/>
<dbReference type="InterPro" id="IPR017972">
    <property type="entry name" value="Cyt_P450_CS"/>
</dbReference>
<dbReference type="PANTHER" id="PTHR46696">
    <property type="entry name" value="P450, PUTATIVE (EUROFUNG)-RELATED"/>
    <property type="match status" value="1"/>
</dbReference>
<evidence type="ECO:0000256" key="4">
    <source>
        <dbReference type="ARBA" id="ARBA00022723"/>
    </source>
</evidence>
<keyword evidence="4 8" id="KW-0479">Metal-binding</keyword>
<dbReference type="STRING" id="1210089.GCA_001613165_06046"/>
<dbReference type="AlphaFoldDB" id="A0A370GMB1"/>
<dbReference type="Proteomes" id="UP000255355">
    <property type="component" value="Unassembled WGS sequence"/>
</dbReference>
<comment type="similarity">
    <text evidence="2 8">Belongs to the cytochrome P450 family.</text>
</comment>
<dbReference type="PRINTS" id="PR00359">
    <property type="entry name" value="BP450"/>
</dbReference>
<dbReference type="Pfam" id="PF00067">
    <property type="entry name" value="p450"/>
    <property type="match status" value="1"/>
</dbReference>
<keyword evidence="6 8" id="KW-0408">Iron</keyword>
<evidence type="ECO:0000256" key="6">
    <source>
        <dbReference type="ARBA" id="ARBA00023004"/>
    </source>
</evidence>
<dbReference type="PRINTS" id="PR00385">
    <property type="entry name" value="P450"/>
</dbReference>
<evidence type="ECO:0000256" key="8">
    <source>
        <dbReference type="RuleBase" id="RU000461"/>
    </source>
</evidence>
<evidence type="ECO:0000256" key="5">
    <source>
        <dbReference type="ARBA" id="ARBA00023002"/>
    </source>
</evidence>
<dbReference type="InterPro" id="IPR001128">
    <property type="entry name" value="Cyt_P450"/>
</dbReference>
<evidence type="ECO:0000256" key="3">
    <source>
        <dbReference type="ARBA" id="ARBA00022617"/>
    </source>
</evidence>
<keyword evidence="3 8" id="KW-0349">Heme</keyword>
<dbReference type="PROSITE" id="PS00086">
    <property type="entry name" value="CYTOCHROME_P450"/>
    <property type="match status" value="1"/>
</dbReference>
<dbReference type="InterPro" id="IPR002397">
    <property type="entry name" value="Cyt_P450_B"/>
</dbReference>
<sequence length="530" mass="58154">MAHDKLSVLDPTGADPQGEVARIRDEHGPVARIQLPGGVPAWLVTDHAMVRSLLTHKKVSKDPRSWPAWTAGDIPEDWVMAPFVLVRNMLTTSGDDHQRLRRALAPAFTKHRTDRLRPQITAITTDLLDYLAETPDGDIVDLRADFARPLPIRVISELMGVPPELSAPLCAHADGVLDTTATPRQVTADFTAMRMVAAEVVARKRARPGDDLTSILIASAELTEQELLDTLMLVVSAGHETTVHLLGHSITALLTDPQLRADVIAGRTLWAALIEEALRHQPPLATWPFRFTLDDIDLGGGITIPAGEAIVLSFAAANRDRTVYGATADTFDPNRDTTIQRQHLSFGFGAHHCLGASLARLEARVALPALFDRFPDMQLAVPPHELGNVASCVMNGPRTIPTHLHPPARPDVRTCVTESRCCWGAVTFTPPRNGGPRAVMADRIHVRAIRATRGRWVVYVPTLDVWTIAEGSDAIERVAVLMITDVAQRPFDFEVDLDRSVPSPGTERDPEHFATQSCGMRRWPEPEGER</sequence>
<comment type="caution">
    <text evidence="10">The sequence shown here is derived from an EMBL/GenBank/DDBJ whole genome shotgun (WGS) entry which is preliminary data.</text>
</comment>
<keyword evidence="5 8" id="KW-0560">Oxidoreductase</keyword>
<dbReference type="FunFam" id="1.10.630.10:FF:000018">
    <property type="entry name" value="Cytochrome P450 monooxygenase"/>
    <property type="match status" value="1"/>
</dbReference>
<protein>
    <submittedName>
        <fullName evidence="10">Cytochrome P450</fullName>
    </submittedName>
</protein>
<evidence type="ECO:0000256" key="1">
    <source>
        <dbReference type="ARBA" id="ARBA00001971"/>
    </source>
</evidence>
<organism evidence="10 11">
    <name type="scientific">Nocardia mexicana</name>
    <dbReference type="NCBI Taxonomy" id="279262"/>
    <lineage>
        <taxon>Bacteria</taxon>
        <taxon>Bacillati</taxon>
        <taxon>Actinomycetota</taxon>
        <taxon>Actinomycetes</taxon>
        <taxon>Mycobacteriales</taxon>
        <taxon>Nocardiaceae</taxon>
        <taxon>Nocardia</taxon>
    </lineage>
</organism>
<dbReference type="GO" id="GO:0005506">
    <property type="term" value="F:iron ion binding"/>
    <property type="evidence" value="ECO:0007669"/>
    <property type="project" value="InterPro"/>
</dbReference>
<comment type="cofactor">
    <cofactor evidence="1">
        <name>heme</name>
        <dbReference type="ChEBI" id="CHEBI:30413"/>
    </cofactor>
</comment>
<feature type="region of interest" description="Disordered" evidence="9">
    <location>
        <begin position="498"/>
        <end position="530"/>
    </location>
</feature>
<dbReference type="EMBL" id="QQAZ01000020">
    <property type="protein sequence ID" value="RDI43554.1"/>
    <property type="molecule type" value="Genomic_DNA"/>
</dbReference>
<evidence type="ECO:0000313" key="10">
    <source>
        <dbReference type="EMBL" id="RDI43554.1"/>
    </source>
</evidence>
<name>A0A370GMB1_9NOCA</name>
<dbReference type="InterPro" id="IPR036396">
    <property type="entry name" value="Cyt_P450_sf"/>
</dbReference>
<dbReference type="GO" id="GO:0016705">
    <property type="term" value="F:oxidoreductase activity, acting on paired donors, with incorporation or reduction of molecular oxygen"/>
    <property type="evidence" value="ECO:0007669"/>
    <property type="project" value="InterPro"/>
</dbReference>
<dbReference type="Gene3D" id="1.10.630.10">
    <property type="entry name" value="Cytochrome P450"/>
    <property type="match status" value="1"/>
</dbReference>
<keyword evidence="7 8" id="KW-0503">Monooxygenase</keyword>
<accession>A0A370GMB1</accession>
<evidence type="ECO:0000256" key="2">
    <source>
        <dbReference type="ARBA" id="ARBA00010617"/>
    </source>
</evidence>
<dbReference type="GO" id="GO:0020037">
    <property type="term" value="F:heme binding"/>
    <property type="evidence" value="ECO:0007669"/>
    <property type="project" value="InterPro"/>
</dbReference>
<dbReference type="RefSeq" id="WP_068027274.1">
    <property type="nucleotide sequence ID" value="NZ_QQAZ01000020.1"/>
</dbReference>
<evidence type="ECO:0000256" key="9">
    <source>
        <dbReference type="SAM" id="MobiDB-lite"/>
    </source>
</evidence>
<evidence type="ECO:0000313" key="11">
    <source>
        <dbReference type="Proteomes" id="UP000255355"/>
    </source>
</evidence>
<dbReference type="CDD" id="cd11029">
    <property type="entry name" value="CYP107-like"/>
    <property type="match status" value="1"/>
</dbReference>
<reference evidence="10 11" key="1">
    <citation type="submission" date="2018-07" db="EMBL/GenBank/DDBJ databases">
        <title>Genomic Encyclopedia of Type Strains, Phase IV (KMG-IV): sequencing the most valuable type-strain genomes for metagenomic binning, comparative biology and taxonomic classification.</title>
        <authorList>
            <person name="Goeker M."/>
        </authorList>
    </citation>
    <scope>NUCLEOTIDE SEQUENCE [LARGE SCALE GENOMIC DNA]</scope>
    <source>
        <strain evidence="10 11">DSM 44952</strain>
    </source>
</reference>
<keyword evidence="11" id="KW-1185">Reference proteome</keyword>